<evidence type="ECO:0000313" key="3">
    <source>
        <dbReference type="Proteomes" id="UP000542342"/>
    </source>
</evidence>
<sequence length="446" mass="49534">MPTKFVLMIVLGVLSAIAPGLSAFSNATFTLHESFQEGTSYSVESSVRLQGRLSLPGQATGATRDIPLRGEGRIRYTERVLAPLEKGAVMRTVRLYQQVEMQRRAGETVQEATLRPGVRRLVLLAQQGKRAPFSPDGPLTWSELDLIRTDPFCPILMAGLLPQKAVAVGDKWPVTSAAVRELTDLEVIHEGGLAVELLGPTPVQQKQLLRLKLSGVVRGSNADGQHVHHLDGTIYYDPQWPGITYLSLKGTHHLLNEKGQPAGTIEGYFTLNRAAARDLPALLRDNALADLNLQPNQENTLLLFEDAELGLRFLYPRSWRVGMVRGRQVTIDHAQGAGILLTLESADKMPTPEGYYQEVIGFLRQRQARWQKLHDPQPRGETPSAPIRFGIRAQWDKGEEHLEYAMIRQTEGGVIAAARLPSNQAEVLLPEVERIFRSIQVTRRIP</sequence>
<reference evidence="2 3" key="1">
    <citation type="submission" date="2020-07" db="EMBL/GenBank/DDBJ databases">
        <title>Thermogemmata thermophila gen. nov., sp. nov., a novel moderate thermophilic planctomycete from a Kamchatka hot spring.</title>
        <authorList>
            <person name="Elcheninov A.G."/>
            <person name="Podosokorskaya O.A."/>
            <person name="Kovaleva O.L."/>
            <person name="Novikov A."/>
            <person name="Bonch-Osmolovskaya E.A."/>
            <person name="Toshchakov S.V."/>
            <person name="Kublanov I.V."/>
        </authorList>
    </citation>
    <scope>NUCLEOTIDE SEQUENCE [LARGE SCALE GENOMIC DNA]</scope>
    <source>
        <strain evidence="2 3">2918</strain>
    </source>
</reference>
<keyword evidence="3" id="KW-1185">Reference proteome</keyword>
<dbReference type="AlphaFoldDB" id="A0A7V8VE01"/>
<keyword evidence="1" id="KW-0732">Signal</keyword>
<comment type="caution">
    <text evidence="2">The sequence shown here is derived from an EMBL/GenBank/DDBJ whole genome shotgun (WGS) entry which is preliminary data.</text>
</comment>
<evidence type="ECO:0000256" key="1">
    <source>
        <dbReference type="SAM" id="SignalP"/>
    </source>
</evidence>
<gene>
    <name evidence="2" type="ORF">H0921_09050</name>
</gene>
<dbReference type="RefSeq" id="WP_194537743.1">
    <property type="nucleotide sequence ID" value="NZ_JACEFB010000005.1"/>
</dbReference>
<dbReference type="EMBL" id="JACEFB010000005">
    <property type="protein sequence ID" value="MBA2226304.1"/>
    <property type="molecule type" value="Genomic_DNA"/>
</dbReference>
<feature type="signal peptide" evidence="1">
    <location>
        <begin position="1"/>
        <end position="18"/>
    </location>
</feature>
<dbReference type="Proteomes" id="UP000542342">
    <property type="component" value="Unassembled WGS sequence"/>
</dbReference>
<feature type="chain" id="PRO_5030506647" evidence="1">
    <location>
        <begin position="19"/>
        <end position="446"/>
    </location>
</feature>
<protein>
    <submittedName>
        <fullName evidence="2">Uncharacterized protein</fullName>
    </submittedName>
</protein>
<accession>A0A7V8VE01</accession>
<evidence type="ECO:0000313" key="2">
    <source>
        <dbReference type="EMBL" id="MBA2226304.1"/>
    </source>
</evidence>
<proteinExistence type="predicted"/>
<name>A0A7V8VE01_9BACT</name>
<organism evidence="2 3">
    <name type="scientific">Thermogemmata fonticola</name>
    <dbReference type="NCBI Taxonomy" id="2755323"/>
    <lineage>
        <taxon>Bacteria</taxon>
        <taxon>Pseudomonadati</taxon>
        <taxon>Planctomycetota</taxon>
        <taxon>Planctomycetia</taxon>
        <taxon>Gemmatales</taxon>
        <taxon>Gemmataceae</taxon>
        <taxon>Thermogemmata</taxon>
    </lineage>
</organism>